<evidence type="ECO:0000256" key="6">
    <source>
        <dbReference type="SAM" id="Phobius"/>
    </source>
</evidence>
<gene>
    <name evidence="7" type="ORF">GCM10023171_17600</name>
</gene>
<feature type="transmembrane region" description="Helical" evidence="6">
    <location>
        <begin position="78"/>
        <end position="101"/>
    </location>
</feature>
<keyword evidence="2" id="KW-1003">Cell membrane</keyword>
<dbReference type="InterPro" id="IPR002293">
    <property type="entry name" value="AA/rel_permease1"/>
</dbReference>
<sequence>MGVLDIVFSVLAFNAPMSVFVGFITVIIGFGNGIGTPLVFIATGILMLLFAVGFTTMSRDLPNPGAFYAYITAGLGRPVGLGSAFVALVSYVFILVGGYCFGGISWQSLIHDRFGGPDIPWWVYTLATVIVVSILGYFHINLSAKVLMIFMILESIVMVAYDVFVIARGGDGGTAPLSLAPLNPANAFGGSIGLAIIFGVVCFSGFEATAVFREEARTPEKTVPRATYAAIIFLMVLYALTAWAMINGIGVEHAVKASAADPTGAAFATAEVYLSKIGVDVVNLLLCTSIFAANLAAHNVSTRYIYSLSVDRIFPGVLASVHKKQMSPHRASTLVSAITVVSIGICVALNGNPSTLYATLVGIGGYALILLLLLTSIGIVVYFRRKPGIKARIAKTVVAPVLAMIGLAVAFVIATQNVDVMIGGSVALAIALVALFFVLLAAGIVVALILKRFRPSVYARIGRQDV</sequence>
<proteinExistence type="predicted"/>
<feature type="transmembrane region" description="Helical" evidence="6">
    <location>
        <begin position="393"/>
        <end position="414"/>
    </location>
</feature>
<feature type="transmembrane region" description="Helical" evidence="6">
    <location>
        <begin position="6"/>
        <end position="31"/>
    </location>
</feature>
<feature type="transmembrane region" description="Helical" evidence="6">
    <location>
        <begin position="331"/>
        <end position="350"/>
    </location>
</feature>
<keyword evidence="8" id="KW-1185">Reference proteome</keyword>
<feature type="transmembrane region" description="Helical" evidence="6">
    <location>
        <begin position="356"/>
        <end position="381"/>
    </location>
</feature>
<evidence type="ECO:0000256" key="4">
    <source>
        <dbReference type="ARBA" id="ARBA00022989"/>
    </source>
</evidence>
<evidence type="ECO:0000256" key="1">
    <source>
        <dbReference type="ARBA" id="ARBA00004651"/>
    </source>
</evidence>
<feature type="transmembrane region" description="Helical" evidence="6">
    <location>
        <begin position="226"/>
        <end position="246"/>
    </location>
</feature>
<evidence type="ECO:0000313" key="8">
    <source>
        <dbReference type="Proteomes" id="UP001500731"/>
    </source>
</evidence>
<feature type="transmembrane region" description="Helical" evidence="6">
    <location>
        <begin position="187"/>
        <end position="206"/>
    </location>
</feature>
<dbReference type="PIRSF" id="PIRSF006060">
    <property type="entry name" value="AA_transporter"/>
    <property type="match status" value="1"/>
</dbReference>
<evidence type="ECO:0000313" key="7">
    <source>
        <dbReference type="EMBL" id="GAA4484545.1"/>
    </source>
</evidence>
<protein>
    <submittedName>
        <fullName evidence="7">APC family permease</fullName>
    </submittedName>
</protein>
<evidence type="ECO:0000256" key="3">
    <source>
        <dbReference type="ARBA" id="ARBA00022692"/>
    </source>
</evidence>
<dbReference type="Proteomes" id="UP001500731">
    <property type="component" value="Unassembled WGS sequence"/>
</dbReference>
<accession>A0ABP8PA66</accession>
<evidence type="ECO:0000256" key="2">
    <source>
        <dbReference type="ARBA" id="ARBA00022475"/>
    </source>
</evidence>
<keyword evidence="4 6" id="KW-1133">Transmembrane helix</keyword>
<reference evidence="8" key="1">
    <citation type="journal article" date="2019" name="Int. J. Syst. Evol. Microbiol.">
        <title>The Global Catalogue of Microorganisms (GCM) 10K type strain sequencing project: providing services to taxonomists for standard genome sequencing and annotation.</title>
        <authorList>
            <consortium name="The Broad Institute Genomics Platform"/>
            <consortium name="The Broad Institute Genome Sequencing Center for Infectious Disease"/>
            <person name="Wu L."/>
            <person name="Ma J."/>
        </authorList>
    </citation>
    <scope>NUCLEOTIDE SEQUENCE [LARGE SCALE GENOMIC DNA]</scope>
    <source>
        <strain evidence="8">JCM 17839</strain>
    </source>
</reference>
<organism evidence="7 8">
    <name type="scientific">Microbacterium panaciterrae</name>
    <dbReference type="NCBI Taxonomy" id="985759"/>
    <lineage>
        <taxon>Bacteria</taxon>
        <taxon>Bacillati</taxon>
        <taxon>Actinomycetota</taxon>
        <taxon>Actinomycetes</taxon>
        <taxon>Micrococcales</taxon>
        <taxon>Microbacteriaceae</taxon>
        <taxon>Microbacterium</taxon>
    </lineage>
</organism>
<name>A0ABP8PA66_9MICO</name>
<dbReference type="InterPro" id="IPR050367">
    <property type="entry name" value="APC_superfamily"/>
</dbReference>
<dbReference type="Gene3D" id="1.20.1740.10">
    <property type="entry name" value="Amino acid/polyamine transporter I"/>
    <property type="match status" value="1"/>
</dbReference>
<feature type="transmembrane region" description="Helical" evidence="6">
    <location>
        <begin position="38"/>
        <end position="58"/>
    </location>
</feature>
<dbReference type="PANTHER" id="PTHR42770:SF16">
    <property type="entry name" value="AMINO ACID PERMEASE"/>
    <property type="match status" value="1"/>
</dbReference>
<dbReference type="EMBL" id="BAABGP010000012">
    <property type="protein sequence ID" value="GAA4484545.1"/>
    <property type="molecule type" value="Genomic_DNA"/>
</dbReference>
<comment type="caution">
    <text evidence="7">The sequence shown here is derived from an EMBL/GenBank/DDBJ whole genome shotgun (WGS) entry which is preliminary data.</text>
</comment>
<feature type="transmembrane region" description="Helical" evidence="6">
    <location>
        <begin position="121"/>
        <end position="140"/>
    </location>
</feature>
<keyword evidence="5 6" id="KW-0472">Membrane</keyword>
<evidence type="ECO:0000256" key="5">
    <source>
        <dbReference type="ARBA" id="ARBA00023136"/>
    </source>
</evidence>
<keyword evidence="3 6" id="KW-0812">Transmembrane</keyword>
<dbReference type="Pfam" id="PF13520">
    <property type="entry name" value="AA_permease_2"/>
    <property type="match status" value="1"/>
</dbReference>
<dbReference type="PANTHER" id="PTHR42770">
    <property type="entry name" value="AMINO ACID TRANSPORTER-RELATED"/>
    <property type="match status" value="1"/>
</dbReference>
<feature type="transmembrane region" description="Helical" evidence="6">
    <location>
        <begin position="146"/>
        <end position="167"/>
    </location>
</feature>
<comment type="subcellular location">
    <subcellularLocation>
        <location evidence="1">Cell membrane</location>
        <topology evidence="1">Multi-pass membrane protein</topology>
    </subcellularLocation>
</comment>
<feature type="transmembrane region" description="Helical" evidence="6">
    <location>
        <begin position="426"/>
        <end position="450"/>
    </location>
</feature>